<gene>
    <name evidence="4" type="ORF">HNP84_010187</name>
</gene>
<keyword evidence="3" id="KW-0472">Membrane</keyword>
<keyword evidence="4" id="KW-0645">Protease</keyword>
<dbReference type="InterPro" id="IPR000667">
    <property type="entry name" value="Peptidase_S13"/>
</dbReference>
<sequence>MERRERWVALVTLALLHVFVVVTGVYVIANDVSLDAMTGRAPRPTASAEPPSVPVVTAGPVLAAGGNGPLPSKGTLAARLGKALGDPALGDRVGAAVLDARTGAALFGSGQTVGITPASTTKVVTSVAALASLGADARLATTVVQGGSKTSIVLVGGGDPTLQGPRAPKEAPYPRPATIATLASRTAKALKAAGVTKVTLSYDTSLFTGSPLGPGWKPGYVPEGSVAPVSALMIDEGRVSPDSRQRVADPARTAAAAFAAQLSKAGVRVVNKTIKPARAAAGAKELARVESAPVYALVERTLTLSDNDLAEALARHVALKEGLPGSFEGGSAGVRRVLQRLKAADGIRTYDGSGLSTRNRITASGLAKLLAVAVSPDNPQLHPVISGMPVAGFSGTLGHRFESKAAEPGVGLVRAKTGTLNGVNTLAGVVTTSDGRLVTFAFMADKVPPAWGKAEAALDRLATIVSGCGC</sequence>
<evidence type="ECO:0000313" key="4">
    <source>
        <dbReference type="EMBL" id="MBB5140420.1"/>
    </source>
</evidence>
<protein>
    <submittedName>
        <fullName evidence="4">D-alanyl-D-alanine carboxypeptidase/D-alanyl-D-alanine-endopeptidase (Penicillin-binding protein 4)</fullName>
        <ecNumber evidence="4">3.4.16.4</ecNumber>
        <ecNumber evidence="4">3.4.21.-</ecNumber>
    </submittedName>
</protein>
<evidence type="ECO:0000256" key="2">
    <source>
        <dbReference type="ARBA" id="ARBA00022801"/>
    </source>
</evidence>
<evidence type="ECO:0000313" key="5">
    <source>
        <dbReference type="Proteomes" id="UP000578449"/>
    </source>
</evidence>
<dbReference type="AlphaFoldDB" id="A0A840PRK7"/>
<evidence type="ECO:0000256" key="1">
    <source>
        <dbReference type="ARBA" id="ARBA00006096"/>
    </source>
</evidence>
<feature type="transmembrane region" description="Helical" evidence="3">
    <location>
        <begin position="7"/>
        <end position="29"/>
    </location>
</feature>
<proteinExistence type="inferred from homology"/>
<organism evidence="4 5">
    <name type="scientific">Thermocatellispora tengchongensis</name>
    <dbReference type="NCBI Taxonomy" id="1073253"/>
    <lineage>
        <taxon>Bacteria</taxon>
        <taxon>Bacillati</taxon>
        <taxon>Actinomycetota</taxon>
        <taxon>Actinomycetes</taxon>
        <taxon>Streptosporangiales</taxon>
        <taxon>Streptosporangiaceae</taxon>
        <taxon>Thermocatellispora</taxon>
    </lineage>
</organism>
<dbReference type="SUPFAM" id="SSF56601">
    <property type="entry name" value="beta-lactamase/transpeptidase-like"/>
    <property type="match status" value="1"/>
</dbReference>
<keyword evidence="5" id="KW-1185">Reference proteome</keyword>
<keyword evidence="3" id="KW-1133">Transmembrane helix</keyword>
<evidence type="ECO:0000256" key="3">
    <source>
        <dbReference type="SAM" id="Phobius"/>
    </source>
</evidence>
<dbReference type="Pfam" id="PF02113">
    <property type="entry name" value="Peptidase_S13"/>
    <property type="match status" value="2"/>
</dbReference>
<keyword evidence="3" id="KW-0812">Transmembrane</keyword>
<dbReference type="Proteomes" id="UP000578449">
    <property type="component" value="Unassembled WGS sequence"/>
</dbReference>
<dbReference type="GO" id="GO:0000270">
    <property type="term" value="P:peptidoglycan metabolic process"/>
    <property type="evidence" value="ECO:0007669"/>
    <property type="project" value="TreeGrafter"/>
</dbReference>
<reference evidence="4 5" key="1">
    <citation type="submission" date="2020-08" db="EMBL/GenBank/DDBJ databases">
        <title>Genomic Encyclopedia of Type Strains, Phase IV (KMG-IV): sequencing the most valuable type-strain genomes for metagenomic binning, comparative biology and taxonomic classification.</title>
        <authorList>
            <person name="Goeker M."/>
        </authorList>
    </citation>
    <scope>NUCLEOTIDE SEQUENCE [LARGE SCALE GENOMIC DNA]</scope>
    <source>
        <strain evidence="4 5">DSM 45615</strain>
    </source>
</reference>
<dbReference type="GO" id="GO:0006508">
    <property type="term" value="P:proteolysis"/>
    <property type="evidence" value="ECO:0007669"/>
    <property type="project" value="InterPro"/>
</dbReference>
<name>A0A840PRK7_9ACTN</name>
<dbReference type="PANTHER" id="PTHR30023:SF0">
    <property type="entry name" value="PENICILLIN-SENSITIVE CARBOXYPEPTIDASE A"/>
    <property type="match status" value="1"/>
</dbReference>
<dbReference type="Gene3D" id="3.40.710.10">
    <property type="entry name" value="DD-peptidase/beta-lactamase superfamily"/>
    <property type="match status" value="2"/>
</dbReference>
<keyword evidence="4" id="KW-0121">Carboxypeptidase</keyword>
<dbReference type="GO" id="GO:0009002">
    <property type="term" value="F:serine-type D-Ala-D-Ala carboxypeptidase activity"/>
    <property type="evidence" value="ECO:0007669"/>
    <property type="project" value="UniProtKB-EC"/>
</dbReference>
<dbReference type="EMBL" id="JACHGN010000043">
    <property type="protein sequence ID" value="MBB5140420.1"/>
    <property type="molecule type" value="Genomic_DNA"/>
</dbReference>
<dbReference type="NCBIfam" id="TIGR00666">
    <property type="entry name" value="PBP4"/>
    <property type="match status" value="1"/>
</dbReference>
<dbReference type="EC" id="3.4.16.4" evidence="4"/>
<dbReference type="InterPro" id="IPR012338">
    <property type="entry name" value="Beta-lactam/transpept-like"/>
</dbReference>
<accession>A0A840PRK7</accession>
<dbReference type="PRINTS" id="PR00922">
    <property type="entry name" value="DADACBPTASE3"/>
</dbReference>
<dbReference type="RefSeq" id="WP_185057210.1">
    <property type="nucleotide sequence ID" value="NZ_BAABIX010000070.1"/>
</dbReference>
<keyword evidence="2 4" id="KW-0378">Hydrolase</keyword>
<comment type="similarity">
    <text evidence="1">Belongs to the peptidase S13 family.</text>
</comment>
<dbReference type="PANTHER" id="PTHR30023">
    <property type="entry name" value="D-ALANYL-D-ALANINE CARBOXYPEPTIDASE"/>
    <property type="match status" value="1"/>
</dbReference>
<dbReference type="EC" id="3.4.21.-" evidence="4"/>
<comment type="caution">
    <text evidence="4">The sequence shown here is derived from an EMBL/GenBank/DDBJ whole genome shotgun (WGS) entry which is preliminary data.</text>
</comment>